<reference evidence="2 5" key="2">
    <citation type="journal article" date="2020" name="Cell Host Microbe">
        <title>Functional and Genomic Variation between Human-Derived Isolates of Lachnospiraceae Reveals Inter- and Intra-Species Diversity.</title>
        <authorList>
            <person name="Sorbara M.T."/>
            <person name="Littmann E.R."/>
            <person name="Fontana E."/>
            <person name="Moody T.U."/>
            <person name="Kohout C.E."/>
            <person name="Gjonbalaj M."/>
            <person name="Eaton V."/>
            <person name="Seok R."/>
            <person name="Leiner I.M."/>
            <person name="Pamer E.G."/>
        </authorList>
    </citation>
    <scope>NUCLEOTIDE SEQUENCE [LARGE SCALE GENOMIC DNA]</scope>
    <source>
        <strain evidence="2 5">MSK.2.26</strain>
    </source>
</reference>
<feature type="region of interest" description="Disordered" evidence="1">
    <location>
        <begin position="1"/>
        <end position="35"/>
    </location>
</feature>
<accession>A0AAP9LX27</accession>
<dbReference type="RefSeq" id="WP_155418891.1">
    <property type="nucleotide sequence ID" value="NZ_BJLB01000001.1"/>
</dbReference>
<reference evidence="2" key="3">
    <citation type="submission" date="2020-02" db="EMBL/GenBank/DDBJ databases">
        <authorList>
            <person name="Littmann E."/>
            <person name="Sorbara M."/>
        </authorList>
    </citation>
    <scope>NUCLEOTIDE SEQUENCE</scope>
    <source>
        <strain evidence="2">MSK.2.26</strain>
    </source>
</reference>
<dbReference type="GeneID" id="57960006"/>
<reference evidence="3 4" key="1">
    <citation type="submission" date="2019-11" db="EMBL/GenBank/DDBJ databases">
        <title>FDA dAtabase for Regulatory Grade micrObial Sequences (FDA-ARGOS): Supporting development and validation of Infectious Disease Dx tests.</title>
        <authorList>
            <person name="Turner S."/>
            <person name="Byrd R."/>
            <person name="Tallon L."/>
            <person name="Sadzewicz L."/>
            <person name="Vavikolanu K."/>
            <person name="Mehta A."/>
            <person name="Aluvathingal J."/>
            <person name="Nadendla S."/>
            <person name="Myers T."/>
            <person name="Yan Y."/>
            <person name="Sichtig H."/>
        </authorList>
    </citation>
    <scope>NUCLEOTIDE SEQUENCE [LARGE SCALE GENOMIC DNA]</scope>
    <source>
        <strain evidence="3 4">FDAARGOS_739</strain>
    </source>
</reference>
<gene>
    <name evidence="3" type="ORF">FOC47_02405</name>
    <name evidence="2" type="ORF">G5B26_16020</name>
</gene>
<proteinExistence type="predicted"/>
<evidence type="ECO:0000256" key="1">
    <source>
        <dbReference type="SAM" id="MobiDB-lite"/>
    </source>
</evidence>
<protein>
    <submittedName>
        <fullName evidence="3">Uncharacterized protein</fullName>
    </submittedName>
</protein>
<dbReference type="Proteomes" id="UP000501069">
    <property type="component" value="Chromosome"/>
</dbReference>
<dbReference type="Proteomes" id="UP000719916">
    <property type="component" value="Unassembled WGS sequence"/>
</dbReference>
<dbReference type="AlphaFoldDB" id="A0AAP9LX27"/>
<feature type="compositionally biased region" description="Polar residues" evidence="1">
    <location>
        <begin position="10"/>
        <end position="19"/>
    </location>
</feature>
<organism evidence="3 4">
    <name type="scientific">Enterocloster clostridioformis</name>
    <dbReference type="NCBI Taxonomy" id="1531"/>
    <lineage>
        <taxon>Bacteria</taxon>
        <taxon>Bacillati</taxon>
        <taxon>Bacillota</taxon>
        <taxon>Clostridia</taxon>
        <taxon>Lachnospirales</taxon>
        <taxon>Lachnospiraceae</taxon>
        <taxon>Enterocloster</taxon>
    </lineage>
</organism>
<dbReference type="EMBL" id="CP050964">
    <property type="protein sequence ID" value="QIX89543.1"/>
    <property type="molecule type" value="Genomic_DNA"/>
</dbReference>
<evidence type="ECO:0000313" key="5">
    <source>
        <dbReference type="Proteomes" id="UP000719916"/>
    </source>
</evidence>
<name>A0AAP9LX27_9FIRM</name>
<evidence type="ECO:0000313" key="4">
    <source>
        <dbReference type="Proteomes" id="UP000501069"/>
    </source>
</evidence>
<dbReference type="EMBL" id="JAAISW010000028">
    <property type="protein sequence ID" value="NSJ45064.1"/>
    <property type="molecule type" value="Genomic_DNA"/>
</dbReference>
<sequence>MNAVTGYLSRFQTQSSVQGSKEPGNGGGKTTGQKGRSLCRLIHDLDYERL</sequence>
<evidence type="ECO:0000313" key="2">
    <source>
        <dbReference type="EMBL" id="NSJ45064.1"/>
    </source>
</evidence>
<evidence type="ECO:0000313" key="3">
    <source>
        <dbReference type="EMBL" id="QIX89543.1"/>
    </source>
</evidence>